<proteinExistence type="predicted"/>
<sequence length="107" mass="11913">MLVTAFWYASSSASFWRDHIFYLIEHCTALRVQPLVSVHSRVGGERLGQYEHITRHGTFRWGEVTLSGHRLTACAVQPMIAQSKPGHPCLWLADVGWSGGGEGMSDN</sequence>
<dbReference type="AlphaFoldDB" id="A0A7S3CVQ7"/>
<protein>
    <submittedName>
        <fullName evidence="2">Uncharacterized protein</fullName>
    </submittedName>
</protein>
<evidence type="ECO:0000313" key="2">
    <source>
        <dbReference type="EMBL" id="CAE0238780.1"/>
    </source>
</evidence>
<gene>
    <name evidence="1" type="ORF">PBIL07802_LOCUS919</name>
    <name evidence="2" type="ORF">PBIL07802_LOCUS923</name>
</gene>
<evidence type="ECO:0000313" key="1">
    <source>
        <dbReference type="EMBL" id="CAE0238776.1"/>
    </source>
</evidence>
<reference evidence="2" key="1">
    <citation type="submission" date="2021-01" db="EMBL/GenBank/DDBJ databases">
        <authorList>
            <person name="Corre E."/>
            <person name="Pelletier E."/>
            <person name="Niang G."/>
            <person name="Scheremetjew M."/>
            <person name="Finn R."/>
            <person name="Kale V."/>
            <person name="Holt S."/>
            <person name="Cochrane G."/>
            <person name="Meng A."/>
            <person name="Brown T."/>
            <person name="Cohen L."/>
        </authorList>
    </citation>
    <scope>NUCLEOTIDE SEQUENCE</scope>
    <source>
        <strain evidence="2">NIES-2562</strain>
    </source>
</reference>
<dbReference type="EMBL" id="HBIB01001335">
    <property type="protein sequence ID" value="CAE0238776.1"/>
    <property type="molecule type" value="Transcribed_RNA"/>
</dbReference>
<accession>A0A7S3CVQ7</accession>
<organism evidence="2">
    <name type="scientific">Palpitomonas bilix</name>
    <dbReference type="NCBI Taxonomy" id="652834"/>
    <lineage>
        <taxon>Eukaryota</taxon>
        <taxon>Eukaryota incertae sedis</taxon>
    </lineage>
</organism>
<dbReference type="EMBL" id="HBIB01001339">
    <property type="protein sequence ID" value="CAE0238780.1"/>
    <property type="molecule type" value="Transcribed_RNA"/>
</dbReference>
<name>A0A7S3CVQ7_9EUKA</name>